<dbReference type="Pfam" id="PF00512">
    <property type="entry name" value="HisKA"/>
    <property type="match status" value="1"/>
</dbReference>
<comment type="subcellular location">
    <subcellularLocation>
        <location evidence="2">Cell membrane</location>
        <topology evidence="2">Multi-pass membrane protein</topology>
    </subcellularLocation>
</comment>
<keyword evidence="12 17" id="KW-1133">Transmembrane helix</keyword>
<keyword evidence="11" id="KW-0067">ATP-binding</keyword>
<keyword evidence="9" id="KW-0547">Nucleotide-binding</keyword>
<dbReference type="InterPro" id="IPR004358">
    <property type="entry name" value="Sig_transdc_His_kin-like_C"/>
</dbReference>
<dbReference type="Pfam" id="PF02518">
    <property type="entry name" value="HATPase_c"/>
    <property type="match status" value="1"/>
</dbReference>
<evidence type="ECO:0000256" key="7">
    <source>
        <dbReference type="ARBA" id="ARBA00022679"/>
    </source>
</evidence>
<evidence type="ECO:0000313" key="21">
    <source>
        <dbReference type="Proteomes" id="UP000824073"/>
    </source>
</evidence>
<dbReference type="InterPro" id="IPR011006">
    <property type="entry name" value="CheY-like_superfamily"/>
</dbReference>
<evidence type="ECO:0000256" key="3">
    <source>
        <dbReference type="ARBA" id="ARBA00012438"/>
    </source>
</evidence>
<evidence type="ECO:0000256" key="6">
    <source>
        <dbReference type="ARBA" id="ARBA00022553"/>
    </source>
</evidence>
<dbReference type="SMART" id="SM00448">
    <property type="entry name" value="REC"/>
    <property type="match status" value="1"/>
</dbReference>
<dbReference type="PANTHER" id="PTHR43047:SF66">
    <property type="entry name" value="HISKA"/>
    <property type="match status" value="1"/>
</dbReference>
<keyword evidence="6 16" id="KW-0597">Phosphoprotein</keyword>
<dbReference type="InterPro" id="IPR029151">
    <property type="entry name" value="Sensor-like_sf"/>
</dbReference>
<evidence type="ECO:0000256" key="2">
    <source>
        <dbReference type="ARBA" id="ARBA00004651"/>
    </source>
</evidence>
<evidence type="ECO:0000259" key="18">
    <source>
        <dbReference type="PROSITE" id="PS50109"/>
    </source>
</evidence>
<dbReference type="SUPFAM" id="SSF52172">
    <property type="entry name" value="CheY-like"/>
    <property type="match status" value="1"/>
</dbReference>
<dbReference type="GO" id="GO:0005524">
    <property type="term" value="F:ATP binding"/>
    <property type="evidence" value="ECO:0007669"/>
    <property type="project" value="UniProtKB-KW"/>
</dbReference>
<dbReference type="Proteomes" id="UP000824073">
    <property type="component" value="Unassembled WGS sequence"/>
</dbReference>
<dbReference type="InterPro" id="IPR001789">
    <property type="entry name" value="Sig_transdc_resp-reg_receiver"/>
</dbReference>
<evidence type="ECO:0000256" key="14">
    <source>
        <dbReference type="ARBA" id="ARBA00023136"/>
    </source>
</evidence>
<dbReference type="SUPFAM" id="SSF55874">
    <property type="entry name" value="ATPase domain of HSP90 chaperone/DNA topoisomerase II/histidine kinase"/>
    <property type="match status" value="1"/>
</dbReference>
<dbReference type="SMART" id="SM00387">
    <property type="entry name" value="HATPase_c"/>
    <property type="match status" value="1"/>
</dbReference>
<evidence type="ECO:0000256" key="15">
    <source>
        <dbReference type="ARBA" id="ARBA00024867"/>
    </source>
</evidence>
<dbReference type="InterPro" id="IPR036890">
    <property type="entry name" value="HATPase_C_sf"/>
</dbReference>
<dbReference type="Gene3D" id="1.10.287.130">
    <property type="match status" value="1"/>
</dbReference>
<feature type="domain" description="Response regulatory" evidence="19">
    <location>
        <begin position="715"/>
        <end position="836"/>
    </location>
</feature>
<evidence type="ECO:0000256" key="11">
    <source>
        <dbReference type="ARBA" id="ARBA00022840"/>
    </source>
</evidence>
<keyword evidence="14 17" id="KW-0472">Membrane</keyword>
<dbReference type="PANTHER" id="PTHR43047">
    <property type="entry name" value="TWO-COMPONENT HISTIDINE PROTEIN KINASE"/>
    <property type="match status" value="1"/>
</dbReference>
<evidence type="ECO:0000256" key="13">
    <source>
        <dbReference type="ARBA" id="ARBA00023012"/>
    </source>
</evidence>
<comment type="function">
    <text evidence="15">May play the central regulatory role in sporulation. It may be an element of the effector pathway responsible for the activation of sporulation genes in response to nutritional stress. Spo0A may act in concert with spo0H (a sigma factor) to control the expression of some genes that are critical to the sporulation process.</text>
</comment>
<dbReference type="CDD" id="cd18774">
    <property type="entry name" value="PDC2_HK_sensor"/>
    <property type="match status" value="1"/>
</dbReference>
<dbReference type="GO" id="GO:0005886">
    <property type="term" value="C:plasma membrane"/>
    <property type="evidence" value="ECO:0007669"/>
    <property type="project" value="UniProtKB-SubCell"/>
</dbReference>
<evidence type="ECO:0000256" key="4">
    <source>
        <dbReference type="ARBA" id="ARBA00018672"/>
    </source>
</evidence>
<dbReference type="EMBL" id="DVMR01000064">
    <property type="protein sequence ID" value="HIU44349.1"/>
    <property type="molecule type" value="Genomic_DNA"/>
</dbReference>
<reference evidence="20" key="1">
    <citation type="submission" date="2020-10" db="EMBL/GenBank/DDBJ databases">
        <authorList>
            <person name="Gilroy R."/>
        </authorList>
    </citation>
    <scope>NUCLEOTIDE SEQUENCE</scope>
    <source>
        <strain evidence="20">CHK191-8634</strain>
    </source>
</reference>
<dbReference type="PROSITE" id="PS50109">
    <property type="entry name" value="HIS_KIN"/>
    <property type="match status" value="1"/>
</dbReference>
<dbReference type="SUPFAM" id="SSF47384">
    <property type="entry name" value="Homodimeric domain of signal transducing histidine kinase"/>
    <property type="match status" value="1"/>
</dbReference>
<dbReference type="CDD" id="cd18773">
    <property type="entry name" value="PDC1_HK_sensor"/>
    <property type="match status" value="1"/>
</dbReference>
<dbReference type="GO" id="GO:0000155">
    <property type="term" value="F:phosphorelay sensor kinase activity"/>
    <property type="evidence" value="ECO:0007669"/>
    <property type="project" value="InterPro"/>
</dbReference>
<feature type="transmembrane region" description="Helical" evidence="17">
    <location>
        <begin position="17"/>
        <end position="36"/>
    </location>
</feature>
<feature type="domain" description="Histidine kinase" evidence="18">
    <location>
        <begin position="470"/>
        <end position="691"/>
    </location>
</feature>
<proteinExistence type="predicted"/>
<dbReference type="Pfam" id="PF02743">
    <property type="entry name" value="dCache_1"/>
    <property type="match status" value="1"/>
</dbReference>
<dbReference type="PRINTS" id="PR00344">
    <property type="entry name" value="BCTRLSENSOR"/>
</dbReference>
<dbReference type="InterPro" id="IPR003661">
    <property type="entry name" value="HisK_dim/P_dom"/>
</dbReference>
<dbReference type="InterPro" id="IPR005467">
    <property type="entry name" value="His_kinase_dom"/>
</dbReference>
<dbReference type="FunFam" id="3.30.565.10:FF:000023">
    <property type="entry name" value="PAS domain-containing sensor histidine kinase"/>
    <property type="match status" value="1"/>
</dbReference>
<evidence type="ECO:0000256" key="16">
    <source>
        <dbReference type="PROSITE-ProRule" id="PRU00169"/>
    </source>
</evidence>
<evidence type="ECO:0000256" key="9">
    <source>
        <dbReference type="ARBA" id="ARBA00022741"/>
    </source>
</evidence>
<dbReference type="SMART" id="SM00388">
    <property type="entry name" value="HisKA"/>
    <property type="match status" value="1"/>
</dbReference>
<dbReference type="AlphaFoldDB" id="A0A9D1LM26"/>
<evidence type="ECO:0000259" key="19">
    <source>
        <dbReference type="PROSITE" id="PS50110"/>
    </source>
</evidence>
<comment type="catalytic activity">
    <reaction evidence="1">
        <text>ATP + protein L-histidine = ADP + protein N-phospho-L-histidine.</text>
        <dbReference type="EC" id="2.7.13.3"/>
    </reaction>
</comment>
<reference evidence="20" key="2">
    <citation type="journal article" date="2021" name="PeerJ">
        <title>Extensive microbial diversity within the chicken gut microbiome revealed by metagenomics and culture.</title>
        <authorList>
            <person name="Gilroy R."/>
            <person name="Ravi A."/>
            <person name="Getino M."/>
            <person name="Pursley I."/>
            <person name="Horton D.L."/>
            <person name="Alikhan N.F."/>
            <person name="Baker D."/>
            <person name="Gharbi K."/>
            <person name="Hall N."/>
            <person name="Watson M."/>
            <person name="Adriaenssens E.M."/>
            <person name="Foster-Nyarko E."/>
            <person name="Jarju S."/>
            <person name="Secka A."/>
            <person name="Antonio M."/>
            <person name="Oren A."/>
            <person name="Chaudhuri R.R."/>
            <person name="La Ragione R."/>
            <person name="Hildebrand F."/>
            <person name="Pallen M.J."/>
        </authorList>
    </citation>
    <scope>NUCLEOTIDE SEQUENCE</scope>
    <source>
        <strain evidence="20">CHK191-8634</strain>
    </source>
</reference>
<dbReference type="InterPro" id="IPR033479">
    <property type="entry name" value="dCache_1"/>
</dbReference>
<dbReference type="InterPro" id="IPR036097">
    <property type="entry name" value="HisK_dim/P_sf"/>
</dbReference>
<feature type="transmembrane region" description="Helical" evidence="17">
    <location>
        <begin position="282"/>
        <end position="303"/>
    </location>
</feature>
<sequence length="841" mass="94142">MSKRKTGWRHVVRGTRFYALILLVFLVISVVCLHILQNELLKSAQQTGSTLAHSYALDETRSTATYEAILRLGAASLERLALEDADTERVRRWLSGYFEDIITFTGENVIDPYAVLDGRIIAANAWVGDAAYDYAAAEWYQRAIDAGGEVIYTDAYTDAIYDRKVITVAVSCGGSDVLAFDIFPENFQLAESSVALPEGSSYFLCDRNGVLLYAQTEMTASEDDIQAYLERILASLKNGELDAPNSYIYDLDGRQRGVYYSVADNGWFSIITIPYATILSDLLLLTIVFSIIFLLFLAFTVLISIRSYRLSRRVERTNETVRVLGNSYYAIYRVDFDQGAYDMIKGSDYLRQHLPKTGAYQDFLAVAAQVIEEKACQEFIQSFSLDNIRQLVKKRVRDYGGDFLRRFGEEYRWVNVRMLFDESLNQGEVVICFREIDMEKQTQLQQMRLLENALDAARKNEESQKHFFSSMSHDMRTPLNAIISLSELAAASAEDAARTREYLNKINLSSRQLLGLINDILELSRLEQGKLDLNREPFDLKECLNECVGVFLPQAQRDNKSLTLSLDIQDTMVLGDAFRITQIMNNLLSNAVKYSDPGSAITVRARQMESQKYAKYQLIVSDTGRGMSQGFLQKLFEPYEREVRFGARNVSGTGLGMPIVKSLVAQMGGQITVESELGKGSTFTVTLPLETTEAHRFDAAPESSAAAPPVLAGRHILVAEDNEVNMEIATELLSMQGMDITQAWNGREAVERFSESAPGYFDAILMDMQMPEMNGCDAARAIRALDRTDANTVPILAVTANAFAEDIAATTEAGMNVHVSKPIDFPSLYQTLAEQISHRSS</sequence>
<keyword evidence="7" id="KW-0808">Transferase</keyword>
<dbReference type="Gene3D" id="3.30.565.10">
    <property type="entry name" value="Histidine kinase-like ATPase, C-terminal domain"/>
    <property type="match status" value="1"/>
</dbReference>
<evidence type="ECO:0000313" key="20">
    <source>
        <dbReference type="EMBL" id="HIU44349.1"/>
    </source>
</evidence>
<dbReference type="CDD" id="cd17546">
    <property type="entry name" value="REC_hyHK_CKI1_RcsC-like"/>
    <property type="match status" value="1"/>
</dbReference>
<evidence type="ECO:0000256" key="8">
    <source>
        <dbReference type="ARBA" id="ARBA00022692"/>
    </source>
</evidence>
<dbReference type="GO" id="GO:0009927">
    <property type="term" value="F:histidine phosphotransfer kinase activity"/>
    <property type="evidence" value="ECO:0007669"/>
    <property type="project" value="TreeGrafter"/>
</dbReference>
<evidence type="ECO:0000256" key="10">
    <source>
        <dbReference type="ARBA" id="ARBA00022777"/>
    </source>
</evidence>
<accession>A0A9D1LM26</accession>
<evidence type="ECO:0000256" key="17">
    <source>
        <dbReference type="SAM" id="Phobius"/>
    </source>
</evidence>
<dbReference type="EC" id="2.7.13.3" evidence="3"/>
<evidence type="ECO:0000256" key="5">
    <source>
        <dbReference type="ARBA" id="ARBA00022475"/>
    </source>
</evidence>
<keyword evidence="5" id="KW-1003">Cell membrane</keyword>
<evidence type="ECO:0000256" key="1">
    <source>
        <dbReference type="ARBA" id="ARBA00000085"/>
    </source>
</evidence>
<protein>
    <recommendedName>
        <fullName evidence="4">Stage 0 sporulation protein A homolog</fullName>
        <ecNumber evidence="3">2.7.13.3</ecNumber>
    </recommendedName>
</protein>
<dbReference type="Gene3D" id="3.30.450.20">
    <property type="entry name" value="PAS domain"/>
    <property type="match status" value="2"/>
</dbReference>
<keyword evidence="13" id="KW-0902">Two-component regulatory system</keyword>
<keyword evidence="8 17" id="KW-0812">Transmembrane</keyword>
<dbReference type="Pfam" id="PF00072">
    <property type="entry name" value="Response_reg"/>
    <property type="match status" value="1"/>
</dbReference>
<feature type="modified residue" description="4-aspartylphosphate" evidence="16">
    <location>
        <position position="767"/>
    </location>
</feature>
<dbReference type="CDD" id="cd00082">
    <property type="entry name" value="HisKA"/>
    <property type="match status" value="1"/>
</dbReference>
<dbReference type="InterPro" id="IPR003594">
    <property type="entry name" value="HATPase_dom"/>
</dbReference>
<dbReference type="SUPFAM" id="SSF103190">
    <property type="entry name" value="Sensory domain-like"/>
    <property type="match status" value="1"/>
</dbReference>
<comment type="caution">
    <text evidence="20">The sequence shown here is derived from an EMBL/GenBank/DDBJ whole genome shotgun (WGS) entry which is preliminary data.</text>
</comment>
<gene>
    <name evidence="20" type="ORF">IAB67_08655</name>
</gene>
<dbReference type="PROSITE" id="PS50110">
    <property type="entry name" value="RESPONSE_REGULATORY"/>
    <property type="match status" value="1"/>
</dbReference>
<dbReference type="Gene3D" id="3.40.50.2300">
    <property type="match status" value="1"/>
</dbReference>
<keyword evidence="10" id="KW-0418">Kinase</keyword>
<evidence type="ECO:0000256" key="12">
    <source>
        <dbReference type="ARBA" id="ARBA00022989"/>
    </source>
</evidence>
<organism evidence="20 21">
    <name type="scientific">Candidatus Ventrousia excrementavium</name>
    <dbReference type="NCBI Taxonomy" id="2840961"/>
    <lineage>
        <taxon>Bacteria</taxon>
        <taxon>Bacillati</taxon>
        <taxon>Bacillota</taxon>
        <taxon>Clostridia</taxon>
        <taxon>Eubacteriales</taxon>
        <taxon>Clostridiaceae</taxon>
        <taxon>Clostridiaceae incertae sedis</taxon>
        <taxon>Candidatus Ventrousia</taxon>
    </lineage>
</organism>
<name>A0A9D1LM26_9CLOT</name>